<comment type="caution">
    <text evidence="1">The sequence shown here is derived from an EMBL/GenBank/DDBJ whole genome shotgun (WGS) entry which is preliminary data.</text>
</comment>
<dbReference type="AlphaFoldDB" id="A0A4R6ENG7"/>
<name>A0A4R6ENG7_SCAGO</name>
<evidence type="ECO:0000313" key="1">
    <source>
        <dbReference type="EMBL" id="TDN60745.1"/>
    </source>
</evidence>
<dbReference type="EMBL" id="SNVX01000002">
    <property type="protein sequence ID" value="TDN60745.1"/>
    <property type="molecule type" value="Genomic_DNA"/>
</dbReference>
<sequence>MGSFRQASNLIIDFRALSQRGKGQEIISSTRVNDLT</sequence>
<organism evidence="1 2">
    <name type="scientific">Scandinavium goeteborgense</name>
    <dbReference type="NCBI Taxonomy" id="1851514"/>
    <lineage>
        <taxon>Bacteria</taxon>
        <taxon>Pseudomonadati</taxon>
        <taxon>Pseudomonadota</taxon>
        <taxon>Gammaproteobacteria</taxon>
        <taxon>Enterobacterales</taxon>
        <taxon>Enterobacteriaceae</taxon>
        <taxon>Scandinavium</taxon>
    </lineage>
</organism>
<protein>
    <submittedName>
        <fullName evidence="1">Uncharacterized protein</fullName>
    </submittedName>
</protein>
<gene>
    <name evidence="1" type="ORF">EC847_102331</name>
</gene>
<evidence type="ECO:0000313" key="2">
    <source>
        <dbReference type="Proteomes" id="UP000295530"/>
    </source>
</evidence>
<accession>A0A4R6ENG7</accession>
<dbReference type="Proteomes" id="UP000295530">
    <property type="component" value="Unassembled WGS sequence"/>
</dbReference>
<reference evidence="1 2" key="1">
    <citation type="submission" date="2019-03" db="EMBL/GenBank/DDBJ databases">
        <title>Genomic analyses of the natural microbiome of Caenorhabditis elegans.</title>
        <authorList>
            <person name="Samuel B."/>
        </authorList>
    </citation>
    <scope>NUCLEOTIDE SEQUENCE [LARGE SCALE GENOMIC DNA]</scope>
    <source>
        <strain evidence="1 2">BIGb0156</strain>
    </source>
</reference>
<keyword evidence="2" id="KW-1185">Reference proteome</keyword>
<proteinExistence type="predicted"/>